<evidence type="ECO:0000313" key="2">
    <source>
        <dbReference type="EMBL" id="EMR04715.1"/>
    </source>
</evidence>
<dbReference type="SUPFAM" id="SSF51905">
    <property type="entry name" value="FAD/NAD(P)-binding domain"/>
    <property type="match status" value="1"/>
</dbReference>
<comment type="caution">
    <text evidence="2">The sequence shown here is derived from an EMBL/GenBank/DDBJ whole genome shotgun (WGS) entry which is preliminary data.</text>
</comment>
<dbReference type="InterPro" id="IPR011777">
    <property type="entry name" value="Geranylgeranyl_Rdtase_fam"/>
</dbReference>
<dbReference type="PRINTS" id="PR00420">
    <property type="entry name" value="RNGMNOXGNASE"/>
</dbReference>
<dbReference type="NCBIfam" id="TIGR02032">
    <property type="entry name" value="GG-red-SF"/>
    <property type="match status" value="1"/>
</dbReference>
<dbReference type="InterPro" id="IPR002938">
    <property type="entry name" value="FAD-bd"/>
</dbReference>
<dbReference type="PANTHER" id="PTHR42685">
    <property type="entry name" value="GERANYLGERANYL DIPHOSPHATE REDUCTASE"/>
    <property type="match status" value="1"/>
</dbReference>
<evidence type="ECO:0000259" key="1">
    <source>
        <dbReference type="Pfam" id="PF01494"/>
    </source>
</evidence>
<dbReference type="GO" id="GO:0071949">
    <property type="term" value="F:FAD binding"/>
    <property type="evidence" value="ECO:0007669"/>
    <property type="project" value="InterPro"/>
</dbReference>
<accession>M7NSP7</accession>
<reference evidence="2 3" key="1">
    <citation type="journal article" date="2013" name="Genome Announc.">
        <title>Draft Genome Sequence of Cesiribacter andamanensis Strain AMV16T, Isolated from a Soil Sample from a Mud Volcano in the Andaman Islands, India.</title>
        <authorList>
            <person name="Shivaji S."/>
            <person name="Ara S."/>
            <person name="Begum Z."/>
            <person name="Srinivas T.N."/>
            <person name="Singh A."/>
            <person name="Kumar Pinnaka A."/>
        </authorList>
    </citation>
    <scope>NUCLEOTIDE SEQUENCE [LARGE SCALE GENOMIC DNA]</scope>
    <source>
        <strain evidence="2 3">AMV16</strain>
    </source>
</reference>
<dbReference type="Pfam" id="PF01494">
    <property type="entry name" value="FAD_binding_3"/>
    <property type="match status" value="1"/>
</dbReference>
<protein>
    <recommendedName>
        <fullName evidence="1">FAD-binding domain-containing protein</fullName>
    </recommendedName>
</protein>
<gene>
    <name evidence="2" type="ORF">ADICEAN_00167</name>
</gene>
<dbReference type="InterPro" id="IPR050407">
    <property type="entry name" value="Geranylgeranyl_reductase"/>
</dbReference>
<dbReference type="InterPro" id="IPR036188">
    <property type="entry name" value="FAD/NAD-bd_sf"/>
</dbReference>
<name>M7NSP7_9BACT</name>
<feature type="domain" description="FAD-binding" evidence="1">
    <location>
        <begin position="6"/>
        <end position="314"/>
    </location>
</feature>
<dbReference type="AlphaFoldDB" id="M7NSP7"/>
<evidence type="ECO:0000313" key="3">
    <source>
        <dbReference type="Proteomes" id="UP000011910"/>
    </source>
</evidence>
<dbReference type="GO" id="GO:0016628">
    <property type="term" value="F:oxidoreductase activity, acting on the CH-CH group of donors, NAD or NADP as acceptor"/>
    <property type="evidence" value="ECO:0007669"/>
    <property type="project" value="InterPro"/>
</dbReference>
<keyword evidence="3" id="KW-1185">Reference proteome</keyword>
<sequence length="412" mass="45626">MLYQKDICIVGAGPGGCATALFLAKAGIPSLLVDKAVFPRDKICGDGLSGWSVAMLNRLNPALKEQLAGSREALPSWGARFVAPNRQVLDVPFVDRHQPDARPPGYVATRLWFDNFLMEQCKAHPLIEVLEGVELEQWERQSADQVILKDKAGQVIVQARLAIFANGAHSRQAKALAGLQPDKKHYVAGIRCYYQGVEGLHADGHIELHFLKEFLPGYFWIFPLPGGRANVGVGMRSDVVAKKGVNLRRAMLQLIAEDPQLRERFRGARPLEEVKGFGLPLGSKKRSISGDCFLLVGDAASLIDPFTGEGIGNALASGELAAQWAQKALEAGRWDAAFLRGYDAAIYNRLWKELRLSKTLQDLLNYPWLFSLVVNKATANETLRQTISCMLTDLDVRQQLKDPRFYFKVLFG</sequence>
<organism evidence="2 3">
    <name type="scientific">Cesiribacter andamanensis AMV16</name>
    <dbReference type="NCBI Taxonomy" id="1279009"/>
    <lineage>
        <taxon>Bacteria</taxon>
        <taxon>Pseudomonadati</taxon>
        <taxon>Bacteroidota</taxon>
        <taxon>Cytophagia</taxon>
        <taxon>Cytophagales</taxon>
        <taxon>Cesiribacteraceae</taxon>
        <taxon>Cesiribacter</taxon>
    </lineage>
</organism>
<dbReference type="PANTHER" id="PTHR42685:SF22">
    <property type="entry name" value="CONDITIONED MEDIUM FACTOR RECEPTOR 1"/>
    <property type="match status" value="1"/>
</dbReference>
<dbReference type="eggNOG" id="COG0644">
    <property type="taxonomic scope" value="Bacteria"/>
</dbReference>
<proteinExistence type="predicted"/>
<dbReference type="Proteomes" id="UP000011910">
    <property type="component" value="Unassembled WGS sequence"/>
</dbReference>
<dbReference type="STRING" id="1279009.ADICEAN_00167"/>
<dbReference type="EMBL" id="AODQ01000002">
    <property type="protein sequence ID" value="EMR04715.1"/>
    <property type="molecule type" value="Genomic_DNA"/>
</dbReference>
<dbReference type="Gene3D" id="3.50.50.60">
    <property type="entry name" value="FAD/NAD(P)-binding domain"/>
    <property type="match status" value="1"/>
</dbReference>
<dbReference type="PATRIC" id="fig|1279009.4.peg.172"/>
<dbReference type="RefSeq" id="WP_009193580.1">
    <property type="nucleotide sequence ID" value="NZ_AODQ01000002.1"/>
</dbReference>